<feature type="compositionally biased region" description="Polar residues" evidence="1">
    <location>
        <begin position="1"/>
        <end position="14"/>
    </location>
</feature>
<proteinExistence type="predicted"/>
<dbReference type="RefSeq" id="YP_009481732.1">
    <property type="nucleotide sequence ID" value="NC_037666.1"/>
</dbReference>
<feature type="compositionally biased region" description="Polar residues" evidence="1">
    <location>
        <begin position="30"/>
        <end position="40"/>
    </location>
</feature>
<name>A0A2U7UBA8_9VIRU</name>
<gene>
    <name evidence="2" type="ORF">pneo_cds_122</name>
</gene>
<feature type="region of interest" description="Disordered" evidence="1">
    <location>
        <begin position="1"/>
        <end position="162"/>
    </location>
</feature>
<dbReference type="GeneID" id="36842442"/>
<feature type="compositionally biased region" description="Basic and acidic residues" evidence="1">
    <location>
        <begin position="57"/>
        <end position="77"/>
    </location>
</feature>
<evidence type="ECO:0000256" key="1">
    <source>
        <dbReference type="SAM" id="MobiDB-lite"/>
    </source>
</evidence>
<accession>A0A2U7UBA8</accession>
<dbReference type="EMBL" id="MG011690">
    <property type="protein sequence ID" value="AVK75729.1"/>
    <property type="molecule type" value="Genomic_DNA"/>
</dbReference>
<dbReference type="Proteomes" id="UP000249287">
    <property type="component" value="Segment"/>
</dbReference>
<evidence type="ECO:0000313" key="2">
    <source>
        <dbReference type="EMBL" id="AVK75729.1"/>
    </source>
</evidence>
<dbReference type="KEGG" id="vg:36842442"/>
<feature type="compositionally biased region" description="Polar residues" evidence="1">
    <location>
        <begin position="97"/>
        <end position="107"/>
    </location>
</feature>
<feature type="compositionally biased region" description="Low complexity" evidence="1">
    <location>
        <begin position="108"/>
        <end position="132"/>
    </location>
</feature>
<reference evidence="2" key="1">
    <citation type="journal article" date="2018" name="Nat. Commun.">
        <title>Diversity and evolution of the emerging Pandoraviridae family.</title>
        <authorList>
            <person name="Legendre M."/>
            <person name="Fabre E."/>
            <person name="Poirot O."/>
            <person name="Jeudy S."/>
            <person name="Lartigue A."/>
            <person name="Alempic J.M."/>
            <person name="Beucher L."/>
            <person name="Philippe N."/>
            <person name="Bertaux L."/>
            <person name="Christo-Foroux E."/>
            <person name="Labadie K."/>
            <person name="Coute Y."/>
            <person name="Abergel C."/>
            <person name="Claverie J.M."/>
        </authorList>
    </citation>
    <scope>NUCLEOTIDE SEQUENCE [LARGE SCALE GENOMIC DNA]</scope>
    <source>
        <strain evidence="2">Neocaledonia</strain>
    </source>
</reference>
<organism evidence="2">
    <name type="scientific">Pandoravirus neocaledonia</name>
    <dbReference type="NCBI Taxonomy" id="2107708"/>
    <lineage>
        <taxon>Viruses</taxon>
        <taxon>Pandoravirus</taxon>
    </lineage>
</organism>
<sequence length="280" mass="29649">MQSDNADTFASSAIQEAEPLNPSGAVLESTCASDDNNNKAMTGAVHDAAAVEGGGAAEERDANALTDDKGADDRSDNDTSPSLDTDDGDDEGTGMSASSDHATGNVISSLSPSSPSSSVESPASCDASSSTASRKRPLDMSPAAMIKQQQQQVRKRRYVDSSHTVDGVRKHVTVACARVDTGGFKCTFTLEHRRLEGTLNQQRANAKGGDIIERRHDVFMIQDAQGDDAPFPDYDRVYDNFLRRGIDICDHVRSELVPIRAAPKESAPTDDSVGANDAAS</sequence>
<protein>
    <submittedName>
        <fullName evidence="2">Uncharacterized protein</fullName>
    </submittedName>
</protein>
<feature type="region of interest" description="Disordered" evidence="1">
    <location>
        <begin position="259"/>
        <end position="280"/>
    </location>
</feature>